<accession>A0A239DVQ9</accession>
<dbReference type="SUPFAM" id="SSF51735">
    <property type="entry name" value="NAD(P)-binding Rossmann-fold domains"/>
    <property type="match status" value="1"/>
</dbReference>
<dbReference type="GO" id="GO:0005886">
    <property type="term" value="C:plasma membrane"/>
    <property type="evidence" value="ECO:0007669"/>
    <property type="project" value="TreeGrafter"/>
</dbReference>
<dbReference type="InterPro" id="IPR036291">
    <property type="entry name" value="NAD(P)-bd_dom_sf"/>
</dbReference>
<dbReference type="PANTHER" id="PTHR14239:SF0">
    <property type="entry name" value="F420-DEPENDENT NADP REDUCTASE"/>
    <property type="match status" value="1"/>
</dbReference>
<sequence>MLKSNSSLEAKYHPLKTQKVMNLGIIGGTKLACTLGNKYLSTGAKVVFGVRQGFEAKDVEWKILNMYLDKVFGYKEAIVQSDIILICCDNENLVSVCEVLKKTDLKDKILIDCTNSAYNKYFYCNTAFIQESIGDQPPIFKAFNNLGLDYPKSDPMGMIKETYYCGEEGIDKCKVKKLIELIGYRAIDAGKTESALLLEAFYHLRKEIAFNKREQTDYHFKLISV</sequence>
<reference evidence="4" key="1">
    <citation type="submission" date="2017-06" db="EMBL/GenBank/DDBJ databases">
        <authorList>
            <person name="Varghese N."/>
            <person name="Submissions S."/>
        </authorList>
    </citation>
    <scope>NUCLEOTIDE SEQUENCE [LARGE SCALE GENOMIC DNA]</scope>
    <source>
        <strain evidence="4">5C</strain>
    </source>
</reference>
<dbReference type="EMBL" id="FZOK01000008">
    <property type="protein sequence ID" value="SNS36171.1"/>
    <property type="molecule type" value="Genomic_DNA"/>
</dbReference>
<name>A0A239DVQ9_9BACT</name>
<dbReference type="PANTHER" id="PTHR14239">
    <property type="entry name" value="DUDULIN-RELATED"/>
    <property type="match status" value="1"/>
</dbReference>
<evidence type="ECO:0000256" key="1">
    <source>
        <dbReference type="ARBA" id="ARBA00023002"/>
    </source>
</evidence>
<feature type="domain" description="Pyrroline-5-carboxylate reductase catalytic N-terminal" evidence="2">
    <location>
        <begin position="23"/>
        <end position="115"/>
    </location>
</feature>
<keyword evidence="1" id="KW-0560">Oxidoreductase</keyword>
<dbReference type="InterPro" id="IPR051267">
    <property type="entry name" value="STEAP_metalloreductase"/>
</dbReference>
<proteinExistence type="predicted"/>
<protein>
    <recommendedName>
        <fullName evidence="2">Pyrroline-5-carboxylate reductase catalytic N-terminal domain-containing protein</fullName>
    </recommendedName>
</protein>
<dbReference type="Gene3D" id="3.40.50.720">
    <property type="entry name" value="NAD(P)-binding Rossmann-like Domain"/>
    <property type="match status" value="1"/>
</dbReference>
<dbReference type="GO" id="GO:0008823">
    <property type="term" value="F:cupric reductase (NADH) activity"/>
    <property type="evidence" value="ECO:0007669"/>
    <property type="project" value="TreeGrafter"/>
</dbReference>
<evidence type="ECO:0000313" key="4">
    <source>
        <dbReference type="Proteomes" id="UP000198480"/>
    </source>
</evidence>
<dbReference type="GO" id="GO:0052851">
    <property type="term" value="F:ferric-chelate reductase (NADPH) activity"/>
    <property type="evidence" value="ECO:0007669"/>
    <property type="project" value="TreeGrafter"/>
</dbReference>
<organism evidence="3 4">
    <name type="scientific">Belliella buryatensis</name>
    <dbReference type="NCBI Taxonomy" id="1500549"/>
    <lineage>
        <taxon>Bacteria</taxon>
        <taxon>Pseudomonadati</taxon>
        <taxon>Bacteroidota</taxon>
        <taxon>Cytophagia</taxon>
        <taxon>Cytophagales</taxon>
        <taxon>Cyclobacteriaceae</taxon>
        <taxon>Belliella</taxon>
    </lineage>
</organism>
<gene>
    <name evidence="3" type="ORF">SAMN06295967_10839</name>
</gene>
<dbReference type="GO" id="GO:0015677">
    <property type="term" value="P:copper ion import"/>
    <property type="evidence" value="ECO:0007669"/>
    <property type="project" value="TreeGrafter"/>
</dbReference>
<dbReference type="Pfam" id="PF03807">
    <property type="entry name" value="F420_oxidored"/>
    <property type="match status" value="1"/>
</dbReference>
<dbReference type="InterPro" id="IPR028939">
    <property type="entry name" value="P5C_Rdtase_cat_N"/>
</dbReference>
<keyword evidence="4" id="KW-1185">Reference proteome</keyword>
<evidence type="ECO:0000313" key="3">
    <source>
        <dbReference type="EMBL" id="SNS36171.1"/>
    </source>
</evidence>
<dbReference type="AlphaFoldDB" id="A0A239DVQ9"/>
<dbReference type="Proteomes" id="UP000198480">
    <property type="component" value="Unassembled WGS sequence"/>
</dbReference>
<evidence type="ECO:0000259" key="2">
    <source>
        <dbReference type="Pfam" id="PF03807"/>
    </source>
</evidence>